<feature type="compositionally biased region" description="Gly residues" evidence="1">
    <location>
        <begin position="395"/>
        <end position="405"/>
    </location>
</feature>
<feature type="compositionally biased region" description="Low complexity" evidence="1">
    <location>
        <begin position="361"/>
        <end position="374"/>
    </location>
</feature>
<proteinExistence type="predicted"/>
<sequence>MQRKKFWGAVSATAVLTLTLASCSVGATDAVSGGTGTTDFVNVSLTSDSGSFFDAAVVHSIEIDVDSAAVDAMLQTYLDSGDKEWVEATVVIDGTTYEQVGIKLKGNSSLRGITADTPIEELPWRIRLDKFVDGQSIEGVTDVVVRSNVTETSINEAVALETLSAAGLATEESIATRFSVNGSDEDLRLTVAVPNESWLERNFDAGLLPSEDGILWKAESEGDYSWLGDDPDLYTEVFDREVGDDDYQPLVDFLDVVNNTTDEELVAQLPEVLDVDAFARYLAIEDLIDNFDDIDGPGNNSYLYYDPASGLMTVVAWDHNLAFGTVNEAGGAAPAGALPGEELPEGALPDGALPEGGALDGASEGAAPGVPGAGERPEGAADGVAPGGQPADGEAGAGAGAGGNAQQGNNILTTRFLEIPEFAALYEAALSDLQEEIFESGQFESILESRSDTLSEEAADLVESAVLQTETEVVLAYAAGEVQETTIGGRDAQEATRPGGR</sequence>
<feature type="compositionally biased region" description="Low complexity" evidence="1">
    <location>
        <begin position="334"/>
        <end position="349"/>
    </location>
</feature>
<keyword evidence="2" id="KW-0732">Signal</keyword>
<evidence type="ECO:0000313" key="3">
    <source>
        <dbReference type="EMBL" id="PJJ82022.1"/>
    </source>
</evidence>
<keyword evidence="4" id="KW-1185">Reference proteome</keyword>
<dbReference type="PANTHER" id="PTHR40050:SF1">
    <property type="entry name" value="INNER SPORE COAT PROTEIN H"/>
    <property type="match status" value="1"/>
</dbReference>
<organism evidence="3 4">
    <name type="scientific">Salinibacterium amurskyense</name>
    <dbReference type="NCBI Taxonomy" id="205941"/>
    <lineage>
        <taxon>Bacteria</taxon>
        <taxon>Bacillati</taxon>
        <taxon>Actinomycetota</taxon>
        <taxon>Actinomycetes</taxon>
        <taxon>Micrococcales</taxon>
        <taxon>Microbacteriaceae</taxon>
        <taxon>Salinibacterium</taxon>
    </lineage>
</organism>
<feature type="region of interest" description="Disordered" evidence="1">
    <location>
        <begin position="334"/>
        <end position="405"/>
    </location>
</feature>
<dbReference type="EMBL" id="PGFH01000001">
    <property type="protein sequence ID" value="PJJ82022.1"/>
    <property type="molecule type" value="Genomic_DNA"/>
</dbReference>
<dbReference type="RefSeq" id="WP_100388654.1">
    <property type="nucleotide sequence ID" value="NZ_BMZU01000001.1"/>
</dbReference>
<protein>
    <submittedName>
        <fullName evidence="3">Spore coat protein CotH</fullName>
    </submittedName>
</protein>
<comment type="caution">
    <text evidence="3">The sequence shown here is derived from an EMBL/GenBank/DDBJ whole genome shotgun (WGS) entry which is preliminary data.</text>
</comment>
<evidence type="ECO:0000256" key="2">
    <source>
        <dbReference type="SAM" id="SignalP"/>
    </source>
</evidence>
<keyword evidence="3" id="KW-0946">Virion</keyword>
<accession>A0A2M9D8P7</accession>
<dbReference type="PROSITE" id="PS51257">
    <property type="entry name" value="PROKAR_LIPOPROTEIN"/>
    <property type="match status" value="1"/>
</dbReference>
<dbReference type="Proteomes" id="UP000231742">
    <property type="component" value="Unassembled WGS sequence"/>
</dbReference>
<keyword evidence="3" id="KW-0167">Capsid protein</keyword>
<feature type="chain" id="PRO_5014676814" evidence="2">
    <location>
        <begin position="28"/>
        <end position="501"/>
    </location>
</feature>
<feature type="signal peptide" evidence="2">
    <location>
        <begin position="1"/>
        <end position="27"/>
    </location>
</feature>
<dbReference type="InterPro" id="IPR014867">
    <property type="entry name" value="Spore_coat_CotH_CotH2/3/7"/>
</dbReference>
<evidence type="ECO:0000313" key="4">
    <source>
        <dbReference type="Proteomes" id="UP000231742"/>
    </source>
</evidence>
<dbReference type="AlphaFoldDB" id="A0A2M9D8P7"/>
<dbReference type="OrthoDB" id="3280828at2"/>
<name>A0A2M9D8P7_9MICO</name>
<dbReference type="Pfam" id="PF08757">
    <property type="entry name" value="CotH"/>
    <property type="match status" value="1"/>
</dbReference>
<reference evidence="3 4" key="1">
    <citation type="submission" date="2017-11" db="EMBL/GenBank/DDBJ databases">
        <title>Genomic Encyclopedia of Archaeal and Bacterial Type Strains, Phase II (KMG-II): From Individual Species to Whole Genera.</title>
        <authorList>
            <person name="Goeker M."/>
        </authorList>
    </citation>
    <scope>NUCLEOTIDE SEQUENCE [LARGE SCALE GENOMIC DNA]</scope>
    <source>
        <strain evidence="3 4">DSM 16400</strain>
    </source>
</reference>
<evidence type="ECO:0000256" key="1">
    <source>
        <dbReference type="SAM" id="MobiDB-lite"/>
    </source>
</evidence>
<gene>
    <name evidence="3" type="ORF">CLV85_1208</name>
</gene>
<dbReference type="PANTHER" id="PTHR40050">
    <property type="entry name" value="INNER SPORE COAT PROTEIN H"/>
    <property type="match status" value="1"/>
</dbReference>